<evidence type="ECO:0000313" key="1">
    <source>
        <dbReference type="EMBL" id="CDH50658.1"/>
    </source>
</evidence>
<proteinExistence type="predicted"/>
<gene>
    <name evidence="1" type="ORF">LCOR_02364.1</name>
</gene>
<dbReference type="Proteomes" id="UP000027586">
    <property type="component" value="Unassembled WGS sequence"/>
</dbReference>
<organism evidence="1 2">
    <name type="scientific">Lichtheimia corymbifera JMRC:FSU:9682</name>
    <dbReference type="NCBI Taxonomy" id="1263082"/>
    <lineage>
        <taxon>Eukaryota</taxon>
        <taxon>Fungi</taxon>
        <taxon>Fungi incertae sedis</taxon>
        <taxon>Mucoromycota</taxon>
        <taxon>Mucoromycotina</taxon>
        <taxon>Mucoromycetes</taxon>
        <taxon>Mucorales</taxon>
        <taxon>Lichtheimiaceae</taxon>
        <taxon>Lichtheimia</taxon>
    </lineage>
</organism>
<protein>
    <submittedName>
        <fullName evidence="1">Uncharacterized protein</fullName>
    </submittedName>
</protein>
<accession>A0A068RKG8</accession>
<reference evidence="1" key="1">
    <citation type="submission" date="2013-08" db="EMBL/GenBank/DDBJ databases">
        <title>Gene expansion shapes genome architecture in the human pathogen Lichtheimia corymbifera: an evolutionary genomics analysis in the ancient terrestrial Mucorales (Mucoromycotina).</title>
        <authorList>
            <person name="Schwartze V.U."/>
            <person name="Winter S."/>
            <person name="Shelest E."/>
            <person name="Marcet-Houben M."/>
            <person name="Horn F."/>
            <person name="Wehner S."/>
            <person name="Hoffmann K."/>
            <person name="Riege K."/>
            <person name="Sammeth M."/>
            <person name="Nowrousian M."/>
            <person name="Valiante V."/>
            <person name="Linde J."/>
            <person name="Jacobsen I.D."/>
            <person name="Marz M."/>
            <person name="Brakhage A.A."/>
            <person name="Gabaldon T."/>
            <person name="Bocker S."/>
            <person name="Voigt K."/>
        </authorList>
    </citation>
    <scope>NUCLEOTIDE SEQUENCE [LARGE SCALE GENOMIC DNA]</scope>
    <source>
        <strain evidence="1">FSU 9682</strain>
    </source>
</reference>
<dbReference type="EMBL" id="CBTN010000007">
    <property type="protein sequence ID" value="CDH50658.1"/>
    <property type="molecule type" value="Genomic_DNA"/>
</dbReference>
<keyword evidence="2" id="KW-1185">Reference proteome</keyword>
<comment type="caution">
    <text evidence="1">The sequence shown here is derived from an EMBL/GenBank/DDBJ whole genome shotgun (WGS) entry which is preliminary data.</text>
</comment>
<dbReference type="AlphaFoldDB" id="A0A068RKG8"/>
<dbReference type="OrthoDB" id="2289841at2759"/>
<dbReference type="VEuPathDB" id="FungiDB:LCOR_02364.1"/>
<name>A0A068RKG8_9FUNG</name>
<evidence type="ECO:0000313" key="2">
    <source>
        <dbReference type="Proteomes" id="UP000027586"/>
    </source>
</evidence>
<sequence>MAKSWRVHSLLQHPRSLTLHVLLHTLLPRPILTAFIPAAAISKVFTPLGQNGVHNFVIYCNTRSLAHSSATTKRNSNCCYHQHVIDIITSILELGNETYVNAPSEFPDNTRCDTLRIPRSITRNSQWNVTEDSMNRGDYEGVFVPLSRTAFFAAASCLAAFF</sequence>